<feature type="signal peptide" evidence="7">
    <location>
        <begin position="1"/>
        <end position="35"/>
    </location>
</feature>
<dbReference type="Pfam" id="PF01568">
    <property type="entry name" value="Molydop_binding"/>
    <property type="match status" value="1"/>
</dbReference>
<dbReference type="AlphaFoldDB" id="A0A264VP47"/>
<dbReference type="InterPro" id="IPR006655">
    <property type="entry name" value="Mopterin_OxRdtase_prok_CS"/>
</dbReference>
<dbReference type="GO" id="GO:0016491">
    <property type="term" value="F:oxidoreductase activity"/>
    <property type="evidence" value="ECO:0007669"/>
    <property type="project" value="UniProtKB-KW"/>
</dbReference>
<dbReference type="SUPFAM" id="SSF53706">
    <property type="entry name" value="Formate dehydrogenase/DMSO reductase, domains 1-3"/>
    <property type="match status" value="1"/>
</dbReference>
<dbReference type="PROSITE" id="PS00932">
    <property type="entry name" value="MOLYBDOPTERIN_PROK_3"/>
    <property type="match status" value="1"/>
</dbReference>
<keyword evidence="5 7" id="KW-0732">Signal</keyword>
<evidence type="ECO:0000256" key="6">
    <source>
        <dbReference type="ARBA" id="ARBA00023002"/>
    </source>
</evidence>
<evidence type="ECO:0000256" key="7">
    <source>
        <dbReference type="SAM" id="SignalP"/>
    </source>
</evidence>
<evidence type="ECO:0000259" key="9">
    <source>
        <dbReference type="Pfam" id="PF01568"/>
    </source>
</evidence>
<dbReference type="GO" id="GO:0009055">
    <property type="term" value="F:electron transfer activity"/>
    <property type="evidence" value="ECO:0007669"/>
    <property type="project" value="TreeGrafter"/>
</dbReference>
<reference evidence="10 11" key="1">
    <citation type="submission" date="2017-07" db="EMBL/GenBank/DDBJ databases">
        <title>blaIMP-27 on transferable plasmids in Proteus mirabilis and Providencia rettgeri.</title>
        <authorList>
            <person name="Potter R."/>
        </authorList>
    </citation>
    <scope>NUCLEOTIDE SEQUENCE [LARGE SCALE GENOMIC DNA]</scope>
    <source>
        <strain evidence="10 11">PR1</strain>
    </source>
</reference>
<dbReference type="RefSeq" id="WP_094962496.1">
    <property type="nucleotide sequence ID" value="NZ_NOWC01000026.1"/>
</dbReference>
<dbReference type="PROSITE" id="PS51318">
    <property type="entry name" value="TAT"/>
    <property type="match status" value="1"/>
</dbReference>
<dbReference type="PANTHER" id="PTHR43742:SF3">
    <property type="entry name" value="DIMETHYL SULFOXIDE REDUCTASE DMSA"/>
    <property type="match status" value="1"/>
</dbReference>
<dbReference type="InterPro" id="IPR006656">
    <property type="entry name" value="Mopterin_OxRdtase"/>
</dbReference>
<dbReference type="SUPFAM" id="SSF50692">
    <property type="entry name" value="ADC-like"/>
    <property type="match status" value="1"/>
</dbReference>
<dbReference type="PANTHER" id="PTHR43742">
    <property type="entry name" value="TRIMETHYLAMINE-N-OXIDE REDUCTASE"/>
    <property type="match status" value="1"/>
</dbReference>
<dbReference type="GO" id="GO:0009061">
    <property type="term" value="P:anaerobic respiration"/>
    <property type="evidence" value="ECO:0007669"/>
    <property type="project" value="TreeGrafter"/>
</dbReference>
<keyword evidence="4" id="KW-0479">Metal-binding</keyword>
<comment type="similarity">
    <text evidence="2">Belongs to the prokaryotic molybdopterin-containing oxidoreductase family.</text>
</comment>
<keyword evidence="3" id="KW-0500">Molybdenum</keyword>
<evidence type="ECO:0000256" key="5">
    <source>
        <dbReference type="ARBA" id="ARBA00022729"/>
    </source>
</evidence>
<dbReference type="InterPro" id="IPR050612">
    <property type="entry name" value="Prok_Mopterin_Oxidored"/>
</dbReference>
<dbReference type="InterPro" id="IPR006311">
    <property type="entry name" value="TAT_signal"/>
</dbReference>
<dbReference type="Gene3D" id="3.40.228.10">
    <property type="entry name" value="Dimethylsulfoxide Reductase, domain 2"/>
    <property type="match status" value="1"/>
</dbReference>
<dbReference type="Pfam" id="PF00384">
    <property type="entry name" value="Molybdopterin"/>
    <property type="match status" value="1"/>
</dbReference>
<evidence type="ECO:0000313" key="11">
    <source>
        <dbReference type="Proteomes" id="UP000216001"/>
    </source>
</evidence>
<evidence type="ECO:0000256" key="1">
    <source>
        <dbReference type="ARBA" id="ARBA00001942"/>
    </source>
</evidence>
<dbReference type="GO" id="GO:0043546">
    <property type="term" value="F:molybdopterin cofactor binding"/>
    <property type="evidence" value="ECO:0007669"/>
    <property type="project" value="InterPro"/>
</dbReference>
<dbReference type="Gene3D" id="2.40.40.20">
    <property type="match status" value="1"/>
</dbReference>
<gene>
    <name evidence="10" type="ORF">CHI95_18380</name>
</gene>
<evidence type="ECO:0000256" key="4">
    <source>
        <dbReference type="ARBA" id="ARBA00022723"/>
    </source>
</evidence>
<sequence length="860" mass="95117">MSERQKIALSRRSFIAWTSAASVMATLPLSKQLYAATPEEEKAVAQATDAVTQGKWKPVACWHNCGGRCVNKALVVDGVVVRQKTDDVVADSPDFPQQRGCLRGRSQRKQVFGADRLKYPMKRKGWAPGGGDKSLRGRDQWVRISWDEALDIVASESKRIKEKYGNESIWITGGNGVDIQNVYAKAGGFVGDWGTTSWGAWFETPAHLGLLEGFYTFGTNDRFDMRNSQLIVMWGANPAWSSPGSPTYNYYQAKKAGARFISIDPSYTTTAELMDADWYPINPGTDHALALGIMYALLEMDSPDSPLIDWDFLRRCTVGFDESNMPAGADPKGNFKDYLLGTYTGEPKTPEWASNICGLSVSDIRTLAREIGGTNRVALLTGWAPARIHNGEGWVQAFSTLGFMTGHMGRPGRMTGVSCHFAAGNNGTRLVMAGASGLPSVPNPVSLKINHNELNRALLEKKFRQRGVGDVDANIQMIIHPFNATLQTRANISQSVEAYRKDVELVVTAAYVPHTCAKYSDIVLPVTTEWEREGTILNPSNREVMIAAVNVTPPLYEARSDQWIAKEIGKRLGINVDEVFPVSEKQQFFNKLNGATIIGEDGKTTEPLITITQADIDEWQVTGKPQQGRITLNEFLTVGKYQVKRTAGDNYGYIAYEDFIRDPQANPRPTPSGKFEIYCQTLVEKADECGWTKLPPIPEYIPSASGYEASFSDFSKKEKGDYPFQIYNPHYLRRSHSTLDNVPWLREQWPSPIYINASDAKRLGIKHGETVLITSPQGKIVRPALVTQTMKPGVVALPHGSWTNVDEKTGIDMAGADNTLTIQVPTGLGTSGWNTMLCNIEKWHGDQLVPDAAIPQRIIF</sequence>
<comment type="caution">
    <text evidence="10">The sequence shown here is derived from an EMBL/GenBank/DDBJ whole genome shotgun (WGS) entry which is preliminary data.</text>
</comment>
<dbReference type="GO" id="GO:0030151">
    <property type="term" value="F:molybdenum ion binding"/>
    <property type="evidence" value="ECO:0007669"/>
    <property type="project" value="TreeGrafter"/>
</dbReference>
<feature type="domain" description="Molybdopterin dinucleotide-binding" evidence="9">
    <location>
        <begin position="725"/>
        <end position="822"/>
    </location>
</feature>
<protein>
    <submittedName>
        <fullName evidence="10">Dimethyl sulfoxide reductase subunit A</fullName>
    </submittedName>
</protein>
<feature type="chain" id="PRO_5011972381" evidence="7">
    <location>
        <begin position="36"/>
        <end position="860"/>
    </location>
</feature>
<dbReference type="GO" id="GO:0030288">
    <property type="term" value="C:outer membrane-bounded periplasmic space"/>
    <property type="evidence" value="ECO:0007669"/>
    <property type="project" value="TreeGrafter"/>
</dbReference>
<keyword evidence="6" id="KW-0560">Oxidoreductase</keyword>
<dbReference type="STRING" id="587.RB151_020280"/>
<evidence type="ECO:0000256" key="3">
    <source>
        <dbReference type="ARBA" id="ARBA00022505"/>
    </source>
</evidence>
<evidence type="ECO:0000313" key="10">
    <source>
        <dbReference type="EMBL" id="OZS73093.1"/>
    </source>
</evidence>
<evidence type="ECO:0000259" key="8">
    <source>
        <dbReference type="Pfam" id="PF00384"/>
    </source>
</evidence>
<proteinExistence type="inferred from homology"/>
<name>A0A264VP47_PRORE</name>
<dbReference type="Proteomes" id="UP000216001">
    <property type="component" value="Unassembled WGS sequence"/>
</dbReference>
<accession>A0A264VP47</accession>
<feature type="domain" description="Molybdopterin oxidoreductase" evidence="8">
    <location>
        <begin position="116"/>
        <end position="571"/>
    </location>
</feature>
<dbReference type="Gene3D" id="3.40.50.740">
    <property type="match status" value="2"/>
</dbReference>
<dbReference type="EMBL" id="NOWC01000026">
    <property type="protein sequence ID" value="OZS73093.1"/>
    <property type="molecule type" value="Genomic_DNA"/>
</dbReference>
<evidence type="ECO:0000256" key="2">
    <source>
        <dbReference type="ARBA" id="ARBA00010312"/>
    </source>
</evidence>
<dbReference type="InterPro" id="IPR009010">
    <property type="entry name" value="Asp_de-COase-like_dom_sf"/>
</dbReference>
<organism evidence="10 11">
    <name type="scientific">Providencia rettgeri</name>
    <dbReference type="NCBI Taxonomy" id="587"/>
    <lineage>
        <taxon>Bacteria</taxon>
        <taxon>Pseudomonadati</taxon>
        <taxon>Pseudomonadota</taxon>
        <taxon>Gammaproteobacteria</taxon>
        <taxon>Enterobacterales</taxon>
        <taxon>Morganellaceae</taxon>
        <taxon>Providencia</taxon>
    </lineage>
</organism>
<dbReference type="InterPro" id="IPR006657">
    <property type="entry name" value="MoPterin_dinucl-bd_dom"/>
</dbReference>
<comment type="cofactor">
    <cofactor evidence="1">
        <name>Mo-bis(molybdopterin guanine dinucleotide)</name>
        <dbReference type="ChEBI" id="CHEBI:60539"/>
    </cofactor>
</comment>